<proteinExistence type="predicted"/>
<accession>A0A4D7JQD8</accession>
<keyword evidence="2" id="KW-1185">Reference proteome</keyword>
<dbReference type="Proteomes" id="UP000298616">
    <property type="component" value="Chromosome"/>
</dbReference>
<keyword evidence="1" id="KW-0449">Lipoprotein</keyword>
<organism evidence="1 2">
    <name type="scientific">Mangrovivirga cuniculi</name>
    <dbReference type="NCBI Taxonomy" id="2715131"/>
    <lineage>
        <taxon>Bacteria</taxon>
        <taxon>Pseudomonadati</taxon>
        <taxon>Bacteroidota</taxon>
        <taxon>Cytophagia</taxon>
        <taxon>Cytophagales</taxon>
        <taxon>Mangrovivirgaceae</taxon>
        <taxon>Mangrovivirga</taxon>
    </lineage>
</organism>
<dbReference type="AlphaFoldDB" id="A0A4D7JQD8"/>
<evidence type="ECO:0000313" key="1">
    <source>
        <dbReference type="EMBL" id="QCK13716.1"/>
    </source>
</evidence>
<dbReference type="OrthoDB" id="679501at2"/>
<dbReference type="RefSeq" id="WP_137089314.1">
    <property type="nucleotide sequence ID" value="NZ_CP028923.1"/>
</dbReference>
<protein>
    <submittedName>
        <fullName evidence="1">Gliding motility lipoprotein GldD</fullName>
    </submittedName>
</protein>
<dbReference type="NCBIfam" id="TIGR03512">
    <property type="entry name" value="GldD_lipo"/>
    <property type="match status" value="1"/>
</dbReference>
<dbReference type="Pfam" id="PF25593">
    <property type="entry name" value="GldD_lipo"/>
    <property type="match status" value="1"/>
</dbReference>
<evidence type="ECO:0000313" key="2">
    <source>
        <dbReference type="Proteomes" id="UP000298616"/>
    </source>
</evidence>
<sequence>MRLNYIYLIVFVLFVASCGNDYVPKPKGYNYIVLPEHKYEAMPDGYPYDFKKNTAATIKKDSSGIAEPYWIHLYYPDLNADIQLTYKQINNDTTLLREYIGDAFKLTSKHQIKATGISEVIDTLETGKVAVYALIQGEVPSQVQFFVTDSTENFFRGALYFPVATKNDSLKPSVEYLKEDIDVMLNSLEWRDVE</sequence>
<name>A0A4D7JQD8_9BACT</name>
<dbReference type="InterPro" id="IPR019850">
    <property type="entry name" value="GldD-like"/>
</dbReference>
<gene>
    <name evidence="1" type="primary">gldD</name>
    <name evidence="1" type="ORF">DCC35_02575</name>
</gene>
<dbReference type="EMBL" id="CP028923">
    <property type="protein sequence ID" value="QCK13716.1"/>
    <property type="molecule type" value="Genomic_DNA"/>
</dbReference>
<dbReference type="KEGG" id="fpf:DCC35_02575"/>
<dbReference type="PROSITE" id="PS51257">
    <property type="entry name" value="PROKAR_LIPOPROTEIN"/>
    <property type="match status" value="1"/>
</dbReference>
<reference evidence="1 2" key="1">
    <citation type="submission" date="2018-04" db="EMBL/GenBank/DDBJ databases">
        <title>Complete genome uncultured novel isolate.</title>
        <authorList>
            <person name="Merlino G."/>
        </authorList>
    </citation>
    <scope>NUCLEOTIDE SEQUENCE [LARGE SCALE GENOMIC DNA]</scope>
    <source>
        <strain evidence="2">R1DC9</strain>
    </source>
</reference>